<reference evidence="7 8" key="1">
    <citation type="submission" date="2023-09" db="EMBL/GenBank/DDBJ databases">
        <title>Pangenome analysis of Batrachochytrium dendrobatidis and related Chytrids.</title>
        <authorList>
            <person name="Yacoub M.N."/>
            <person name="Stajich J.E."/>
            <person name="James T.Y."/>
        </authorList>
    </citation>
    <scope>NUCLEOTIDE SEQUENCE [LARGE SCALE GENOMIC DNA]</scope>
    <source>
        <strain evidence="7 8">JEL0888</strain>
    </source>
</reference>
<dbReference type="SMART" id="SM00543">
    <property type="entry name" value="MIF4G"/>
    <property type="match status" value="1"/>
</dbReference>
<protein>
    <submittedName>
        <fullName evidence="7">Nuclear cap-binding protein subunit 1</fullName>
    </submittedName>
</protein>
<dbReference type="SUPFAM" id="SSF48371">
    <property type="entry name" value="ARM repeat"/>
    <property type="match status" value="3"/>
</dbReference>
<keyword evidence="4" id="KW-0508">mRNA splicing</keyword>
<feature type="domain" description="MIF4G" evidence="6">
    <location>
        <begin position="69"/>
        <end position="284"/>
    </location>
</feature>
<evidence type="ECO:0000259" key="6">
    <source>
        <dbReference type="SMART" id="SM00543"/>
    </source>
</evidence>
<dbReference type="Gene3D" id="1.25.40.180">
    <property type="match status" value="3"/>
</dbReference>
<evidence type="ECO:0000313" key="7">
    <source>
        <dbReference type="EMBL" id="KAL2918616.1"/>
    </source>
</evidence>
<organism evidence="7 8">
    <name type="scientific">Polyrhizophydium stewartii</name>
    <dbReference type="NCBI Taxonomy" id="2732419"/>
    <lineage>
        <taxon>Eukaryota</taxon>
        <taxon>Fungi</taxon>
        <taxon>Fungi incertae sedis</taxon>
        <taxon>Chytridiomycota</taxon>
        <taxon>Chytridiomycota incertae sedis</taxon>
        <taxon>Chytridiomycetes</taxon>
        <taxon>Rhizophydiales</taxon>
        <taxon>Rhizophydiales incertae sedis</taxon>
        <taxon>Polyrhizophydium</taxon>
    </lineage>
</organism>
<proteinExistence type="inferred from homology"/>
<evidence type="ECO:0000256" key="1">
    <source>
        <dbReference type="ARBA" id="ARBA00004123"/>
    </source>
</evidence>
<comment type="caution">
    <text evidence="7">The sequence shown here is derived from an EMBL/GenBank/DDBJ whole genome shotgun (WGS) entry which is preliminary data.</text>
</comment>
<gene>
    <name evidence="7" type="primary">cbc1_1</name>
    <name evidence="7" type="ORF">HK105_202017</name>
</gene>
<evidence type="ECO:0000256" key="4">
    <source>
        <dbReference type="ARBA" id="ARBA00023187"/>
    </source>
</evidence>
<dbReference type="Pfam" id="PF09088">
    <property type="entry name" value="MIF4G_like"/>
    <property type="match status" value="1"/>
</dbReference>
<evidence type="ECO:0000256" key="5">
    <source>
        <dbReference type="ARBA" id="ARBA00023242"/>
    </source>
</evidence>
<dbReference type="InterPro" id="IPR016024">
    <property type="entry name" value="ARM-type_fold"/>
</dbReference>
<sequence>MSRYGGGYGGDGYGGGGGGGYGGDGYGGGGGGGYGGRYNRTNKRYSDYGHDDRETVDRSPEGFATEQTVSVLFRLGERGALRTSLENAVSDLEKEFDYRQAFLDGFKRCVLNVPHKIGMYAALTGMISVRYFDIAKDIVTHLAAALNSSLEAAHFRSAKLLLRFFAECVNSNVILPAQLITIFDTLLAVTLEADVRQERSDAIVFLVLSAIPWAAAQLRDRAKDAFERIMGGMHQYFDLRASRAASVGINAALEATAMYRAHDDFPFARIDKLGLLWLQIQDLASNNWETQILLKVHDAVEDVLSESLQHEVPQIVVPSTLTVIKFNYQPKIIIFDDSLLEGESPWSHLPRVQTISRFILDDLATDIIRIFSLNHKECCRLLLEMDKFLDAAHALDMAVVVAEAVVECIFAELLRLPKSQERTVYYETLIIDLCKEALGMVPVIFARAIKTLYSRLDDPHDISRGMDVEGVRRLSELFSHHLSNFGYQWKWKDWEDVLQKDTNSAQFVFVRETLERCVRLAYYDRIRNSVPETFEQHGAVFPTSAPSYHFKFETAESCGDEGLFRLASELSRGISARLEPVEIDEILSKVRRYASGESVDIGGEPFVAQTAAGAPDDVAREMLVHCVMLQGRKSFSHVLNVVERYLHLLQRWNGTVEARLHTIQATAEFWQSNTQFIEIIFDKLTNYRIVDPKTILLWIFQPRVLDLSFSRFYLWSVLRNTLIKVNLKVEQISDKVAVAKSKVTSFAEMDGECCLAGS</sequence>
<comment type="similarity">
    <text evidence="2">Belongs to the NCBP1 family.</text>
</comment>
<keyword evidence="3" id="KW-0507">mRNA processing</keyword>
<keyword evidence="8" id="KW-1185">Reference proteome</keyword>
<evidence type="ECO:0000313" key="8">
    <source>
        <dbReference type="Proteomes" id="UP001527925"/>
    </source>
</evidence>
<name>A0ABR4NGM8_9FUNG</name>
<evidence type="ECO:0000256" key="2">
    <source>
        <dbReference type="ARBA" id="ARBA00007413"/>
    </source>
</evidence>
<dbReference type="InterPro" id="IPR027159">
    <property type="entry name" value="CBP80"/>
</dbReference>
<comment type="subcellular location">
    <subcellularLocation>
        <location evidence="1">Nucleus</location>
    </subcellularLocation>
</comment>
<dbReference type="PANTHER" id="PTHR12412">
    <property type="entry name" value="CAP BINDING PROTEIN"/>
    <property type="match status" value="1"/>
</dbReference>
<dbReference type="InterPro" id="IPR015174">
    <property type="entry name" value="MIF4G-like_typ-2"/>
</dbReference>
<dbReference type="Pfam" id="PF09090">
    <property type="entry name" value="MIF4G_like_2"/>
    <property type="match status" value="1"/>
</dbReference>
<keyword evidence="5" id="KW-0539">Nucleus</keyword>
<accession>A0ABR4NGM8</accession>
<dbReference type="EMBL" id="JADGIZ020000006">
    <property type="protein sequence ID" value="KAL2918616.1"/>
    <property type="molecule type" value="Genomic_DNA"/>
</dbReference>
<evidence type="ECO:0000256" key="3">
    <source>
        <dbReference type="ARBA" id="ARBA00022664"/>
    </source>
</evidence>
<dbReference type="InterPro" id="IPR015172">
    <property type="entry name" value="MIF4G-like_typ-1"/>
</dbReference>
<dbReference type="InterPro" id="IPR003890">
    <property type="entry name" value="MIF4G-like_typ-3"/>
</dbReference>
<dbReference type="Pfam" id="PF02854">
    <property type="entry name" value="MIF4G"/>
    <property type="match status" value="1"/>
</dbReference>
<dbReference type="Proteomes" id="UP001527925">
    <property type="component" value="Unassembled WGS sequence"/>
</dbReference>
<dbReference type="PANTHER" id="PTHR12412:SF2">
    <property type="entry name" value="NUCLEAR CAP-BINDING PROTEIN SUBUNIT 1"/>
    <property type="match status" value="1"/>
</dbReference>